<dbReference type="AlphaFoldDB" id="A0A5R9ID49"/>
<evidence type="ECO:0008006" key="3">
    <source>
        <dbReference type="Google" id="ProtNLM"/>
    </source>
</evidence>
<sequence length="156" mass="18095">MLAMFSFNSAAHQQKEAYTTVLFNDRSGNIEVSHRFYIHDTEHALSHLFNGKADIISDQNTQQKFAGYIQEKFRLLNQDKQLLELGSVGYEVEGKFFWVYQEIPQPSGLQALYIQMQALQDVWPAQINQVNVERNGKTKAVRINKDDDWLKLPVNF</sequence>
<organism evidence="1 2">
    <name type="scientific">Thalassotalea litorea</name>
    <dbReference type="NCBI Taxonomy" id="2020715"/>
    <lineage>
        <taxon>Bacteria</taxon>
        <taxon>Pseudomonadati</taxon>
        <taxon>Pseudomonadota</taxon>
        <taxon>Gammaproteobacteria</taxon>
        <taxon>Alteromonadales</taxon>
        <taxon>Colwelliaceae</taxon>
        <taxon>Thalassotalea</taxon>
    </lineage>
</organism>
<evidence type="ECO:0000313" key="1">
    <source>
        <dbReference type="EMBL" id="TLU61511.1"/>
    </source>
</evidence>
<dbReference type="Pfam" id="PF20420">
    <property type="entry name" value="DUF6702"/>
    <property type="match status" value="1"/>
</dbReference>
<gene>
    <name evidence="1" type="ORF">FE810_14745</name>
</gene>
<comment type="caution">
    <text evidence="1">The sequence shown here is derived from an EMBL/GenBank/DDBJ whole genome shotgun (WGS) entry which is preliminary data.</text>
</comment>
<dbReference type="EMBL" id="VCBC01000016">
    <property type="protein sequence ID" value="TLU61511.1"/>
    <property type="molecule type" value="Genomic_DNA"/>
</dbReference>
<dbReference type="Proteomes" id="UP000307790">
    <property type="component" value="Unassembled WGS sequence"/>
</dbReference>
<accession>A0A5R9ID49</accession>
<reference evidence="1 2" key="1">
    <citation type="submission" date="2019-05" db="EMBL/GenBank/DDBJ databases">
        <title>Genome sequences of Thalassotalea litorea 1K03283.</title>
        <authorList>
            <person name="Zhang D."/>
        </authorList>
    </citation>
    <scope>NUCLEOTIDE SEQUENCE [LARGE SCALE GENOMIC DNA]</scope>
    <source>
        <strain evidence="1 2">MCCC 1K03283</strain>
    </source>
</reference>
<dbReference type="OrthoDB" id="5741133at2"/>
<proteinExistence type="predicted"/>
<protein>
    <recommendedName>
        <fullName evidence="3">Orphan protein</fullName>
    </recommendedName>
</protein>
<name>A0A5R9ID49_9GAMM</name>
<evidence type="ECO:0000313" key="2">
    <source>
        <dbReference type="Proteomes" id="UP000307790"/>
    </source>
</evidence>
<dbReference type="InterPro" id="IPR046525">
    <property type="entry name" value="DUF6702"/>
</dbReference>
<keyword evidence="2" id="KW-1185">Reference proteome</keyword>